<evidence type="ECO:0000256" key="2">
    <source>
        <dbReference type="RuleBase" id="RU361173"/>
    </source>
</evidence>
<keyword evidence="2" id="KW-0119">Carbohydrate metabolism</keyword>
<dbReference type="PROSITE" id="PS51318">
    <property type="entry name" value="TAT"/>
    <property type="match status" value="1"/>
</dbReference>
<keyword evidence="1 2" id="KW-0456">Lyase</keyword>
<dbReference type="SUPFAM" id="SSF51126">
    <property type="entry name" value="Pectin lyase-like"/>
    <property type="match status" value="1"/>
</dbReference>
<evidence type="ECO:0000313" key="5">
    <source>
        <dbReference type="EMBL" id="GAA4986814.1"/>
    </source>
</evidence>
<dbReference type="InterPro" id="IPR012334">
    <property type="entry name" value="Pectin_lyas_fold"/>
</dbReference>
<accession>A0ABP9I3B0</accession>
<keyword evidence="3" id="KW-0732">Signal</keyword>
<evidence type="ECO:0000313" key="6">
    <source>
        <dbReference type="Proteomes" id="UP001501195"/>
    </source>
</evidence>
<reference evidence="6" key="1">
    <citation type="journal article" date="2019" name="Int. J. Syst. Evol. Microbiol.">
        <title>The Global Catalogue of Microorganisms (GCM) 10K type strain sequencing project: providing services to taxonomists for standard genome sequencing and annotation.</title>
        <authorList>
            <consortium name="The Broad Institute Genomics Platform"/>
            <consortium name="The Broad Institute Genome Sequencing Center for Infectious Disease"/>
            <person name="Wu L."/>
            <person name="Ma J."/>
        </authorList>
    </citation>
    <scope>NUCLEOTIDE SEQUENCE [LARGE SCALE GENOMIC DNA]</scope>
    <source>
        <strain evidence="6">JCM 18126</strain>
    </source>
</reference>
<feature type="domain" description="Pectate lyase" evidence="4">
    <location>
        <begin position="133"/>
        <end position="372"/>
    </location>
</feature>
<name>A0ABP9I3B0_9ACTN</name>
<evidence type="ECO:0000256" key="1">
    <source>
        <dbReference type="ARBA" id="ARBA00023239"/>
    </source>
</evidence>
<dbReference type="SMART" id="SM00656">
    <property type="entry name" value="Amb_all"/>
    <property type="match status" value="1"/>
</dbReference>
<dbReference type="GO" id="GO:0016829">
    <property type="term" value="F:lyase activity"/>
    <property type="evidence" value="ECO:0007669"/>
    <property type="project" value="UniProtKB-KW"/>
</dbReference>
<dbReference type="EMBL" id="BAABIL010000428">
    <property type="protein sequence ID" value="GAA4986814.1"/>
    <property type="molecule type" value="Genomic_DNA"/>
</dbReference>
<protein>
    <submittedName>
        <fullName evidence="5">Polysaccharide lyase family 1 protein</fullName>
    </submittedName>
</protein>
<keyword evidence="6" id="KW-1185">Reference proteome</keyword>
<sequence>MPVVRRTLAATAALAAGALALTLAPSATATTTTASATARPDLGREVLGARDGWAAAEGGTTGGSAADADHVFHVRTWEEFRAALGGDAARGDTTARIVYVHGKIDANLRTPTGAVDCDAYEVDGFDVQDYVDAYAPEVWGTEAEPSGPLEDARAASAAVQEAQVRQHVGSNVTIVGVGRDAQITGAALTVRGSDNVIVRNLRLSDAYDCFTAWDPTDGDAGAWNAAYDNLWIAESTHVWVDHTTFDDGENPPSSLPEVYGVKFEVHDGLLDITNSADLVTASWNEFRDHDKTNLVGSSNSRVADRGKLRVTFHHNLWEDIGQRAPRVRYGDVHVYNNYYVQRDAGSYAYSWGVGVEAEIVAENNFFALSRDVDPAGVVVDWRGTTTAGSGLQEFGTLLNGIARRNRVSLVAAHNATSDVDIPTTVSWDPVLHERIHPTAAVPALVTAWAGSGRLR</sequence>
<proteinExistence type="inferred from homology"/>
<evidence type="ECO:0000259" key="4">
    <source>
        <dbReference type="SMART" id="SM00656"/>
    </source>
</evidence>
<evidence type="ECO:0000256" key="3">
    <source>
        <dbReference type="SAM" id="SignalP"/>
    </source>
</evidence>
<dbReference type="PANTHER" id="PTHR31683:SF18">
    <property type="entry name" value="PECTATE LYASE 21-RELATED"/>
    <property type="match status" value="1"/>
</dbReference>
<comment type="subcellular location">
    <subcellularLocation>
        <location evidence="2">Secreted</location>
    </subcellularLocation>
</comment>
<dbReference type="Pfam" id="PF00544">
    <property type="entry name" value="Pectate_lyase_4"/>
    <property type="match status" value="1"/>
</dbReference>
<dbReference type="InterPro" id="IPR045032">
    <property type="entry name" value="PEL"/>
</dbReference>
<dbReference type="Gene3D" id="2.160.20.10">
    <property type="entry name" value="Single-stranded right-handed beta-helix, Pectin lyase-like"/>
    <property type="match status" value="1"/>
</dbReference>
<dbReference type="RefSeq" id="WP_345713068.1">
    <property type="nucleotide sequence ID" value="NZ_BAABIL010000428.1"/>
</dbReference>
<feature type="chain" id="PRO_5046454952" evidence="3">
    <location>
        <begin position="30"/>
        <end position="455"/>
    </location>
</feature>
<gene>
    <name evidence="5" type="ORF">GCM10023225_26250</name>
</gene>
<dbReference type="InterPro" id="IPR011050">
    <property type="entry name" value="Pectin_lyase_fold/virulence"/>
</dbReference>
<comment type="caution">
    <text evidence="5">The sequence shown here is derived from an EMBL/GenBank/DDBJ whole genome shotgun (WGS) entry which is preliminary data.</text>
</comment>
<organism evidence="5 6">
    <name type="scientific">Kineococcus glutinatus</name>
    <dbReference type="NCBI Taxonomy" id="1070872"/>
    <lineage>
        <taxon>Bacteria</taxon>
        <taxon>Bacillati</taxon>
        <taxon>Actinomycetota</taxon>
        <taxon>Actinomycetes</taxon>
        <taxon>Kineosporiales</taxon>
        <taxon>Kineosporiaceae</taxon>
        <taxon>Kineococcus</taxon>
    </lineage>
</organism>
<feature type="signal peptide" evidence="3">
    <location>
        <begin position="1"/>
        <end position="29"/>
    </location>
</feature>
<dbReference type="InterPro" id="IPR006311">
    <property type="entry name" value="TAT_signal"/>
</dbReference>
<dbReference type="InterPro" id="IPR002022">
    <property type="entry name" value="Pec_lyase"/>
</dbReference>
<comment type="similarity">
    <text evidence="2">Belongs to the polysaccharide lyase 1 family.</text>
</comment>
<dbReference type="Proteomes" id="UP001501195">
    <property type="component" value="Unassembled WGS sequence"/>
</dbReference>
<keyword evidence="2" id="KW-0964">Secreted</keyword>
<dbReference type="PANTHER" id="PTHR31683">
    <property type="entry name" value="PECTATE LYASE 18-RELATED"/>
    <property type="match status" value="1"/>
</dbReference>
<keyword evidence="2" id="KW-0624">Polysaccharide degradation</keyword>